<evidence type="ECO:0000313" key="10">
    <source>
        <dbReference type="Proteomes" id="UP000199315"/>
    </source>
</evidence>
<sequence length="137" mass="15584">MKENVLKNNGLKSTEGRKLILDILESACEPMTADEIFVLARQKRELNFSTVYRTLSTLAEKSIIMKNIGGDGKSYYQLSSEGHCHYLVCSECHRRIAIDGCPFEEMRENIANETGFHITGHNFEFVGECPECFKKNN</sequence>
<dbReference type="EMBL" id="FMKA01000001">
    <property type="protein sequence ID" value="SCP95273.1"/>
    <property type="molecule type" value="Genomic_DNA"/>
</dbReference>
<keyword evidence="8" id="KW-0408">Iron</keyword>
<proteinExistence type="inferred from homology"/>
<keyword evidence="5" id="KW-0238">DNA-binding</keyword>
<feature type="binding site" evidence="7">
    <location>
        <position position="89"/>
    </location>
    <ligand>
        <name>Zn(2+)</name>
        <dbReference type="ChEBI" id="CHEBI:29105"/>
    </ligand>
</feature>
<evidence type="ECO:0000256" key="4">
    <source>
        <dbReference type="ARBA" id="ARBA00023015"/>
    </source>
</evidence>
<keyword evidence="4" id="KW-0805">Transcription regulation</keyword>
<dbReference type="AlphaFoldDB" id="A0A1D3TPE4"/>
<dbReference type="Pfam" id="PF01475">
    <property type="entry name" value="FUR"/>
    <property type="match status" value="1"/>
</dbReference>
<feature type="binding site" evidence="7">
    <location>
        <position position="129"/>
    </location>
    <ligand>
        <name>Zn(2+)</name>
        <dbReference type="ChEBI" id="CHEBI:29105"/>
    </ligand>
</feature>
<evidence type="ECO:0000256" key="6">
    <source>
        <dbReference type="ARBA" id="ARBA00023163"/>
    </source>
</evidence>
<comment type="cofactor">
    <cofactor evidence="8">
        <name>Mn(2+)</name>
        <dbReference type="ChEBI" id="CHEBI:29035"/>
    </cofactor>
    <cofactor evidence="8">
        <name>Fe(2+)</name>
        <dbReference type="ChEBI" id="CHEBI:29033"/>
    </cofactor>
    <text evidence="8">Binds 1 Mn(2+) or Fe(2+) ion per subunit.</text>
</comment>
<keyword evidence="2" id="KW-0678">Repressor</keyword>
<dbReference type="PANTHER" id="PTHR33202">
    <property type="entry name" value="ZINC UPTAKE REGULATION PROTEIN"/>
    <property type="match status" value="1"/>
</dbReference>
<dbReference type="STRING" id="1619234.SAMN05421730_1001446"/>
<feature type="binding site" evidence="8">
    <location>
        <position position="121"/>
    </location>
    <ligand>
        <name>Fe cation</name>
        <dbReference type="ChEBI" id="CHEBI:24875"/>
    </ligand>
</feature>
<protein>
    <submittedName>
        <fullName evidence="9">Fur family transcriptional regulator, ferric uptake regulator</fullName>
    </submittedName>
</protein>
<keyword evidence="7" id="KW-0479">Metal-binding</keyword>
<dbReference type="GO" id="GO:1900376">
    <property type="term" value="P:regulation of secondary metabolite biosynthetic process"/>
    <property type="evidence" value="ECO:0007669"/>
    <property type="project" value="TreeGrafter"/>
</dbReference>
<feature type="binding site" evidence="7">
    <location>
        <position position="132"/>
    </location>
    <ligand>
        <name>Zn(2+)</name>
        <dbReference type="ChEBI" id="CHEBI:29105"/>
    </ligand>
</feature>
<gene>
    <name evidence="9" type="ORF">SAMN05421730_1001446</name>
</gene>
<keyword evidence="10" id="KW-1185">Reference proteome</keyword>
<dbReference type="GO" id="GO:0008270">
    <property type="term" value="F:zinc ion binding"/>
    <property type="evidence" value="ECO:0007669"/>
    <property type="project" value="TreeGrafter"/>
</dbReference>
<dbReference type="Gene3D" id="3.30.1490.190">
    <property type="match status" value="1"/>
</dbReference>
<name>A0A1D3TPE4_9FIRM</name>
<dbReference type="Proteomes" id="UP000199315">
    <property type="component" value="Unassembled WGS sequence"/>
</dbReference>
<dbReference type="Gene3D" id="1.10.10.10">
    <property type="entry name" value="Winged helix-like DNA-binding domain superfamily/Winged helix DNA-binding domain"/>
    <property type="match status" value="1"/>
</dbReference>
<dbReference type="InterPro" id="IPR002481">
    <property type="entry name" value="FUR"/>
</dbReference>
<feature type="binding site" evidence="8">
    <location>
        <position position="83"/>
    </location>
    <ligand>
        <name>Fe cation</name>
        <dbReference type="ChEBI" id="CHEBI:24875"/>
    </ligand>
</feature>
<comment type="similarity">
    <text evidence="1">Belongs to the Fur family.</text>
</comment>
<accession>A0A1D3TPE4</accession>
<dbReference type="OrthoDB" id="8659436at2"/>
<keyword evidence="3 7" id="KW-0862">Zinc</keyword>
<evidence type="ECO:0000256" key="5">
    <source>
        <dbReference type="ARBA" id="ARBA00023125"/>
    </source>
</evidence>
<dbReference type="GO" id="GO:0003700">
    <property type="term" value="F:DNA-binding transcription factor activity"/>
    <property type="evidence" value="ECO:0007669"/>
    <property type="project" value="InterPro"/>
</dbReference>
<dbReference type="PANTHER" id="PTHR33202:SF8">
    <property type="entry name" value="PEROXIDE-RESPONSIVE REPRESSOR PERR"/>
    <property type="match status" value="1"/>
</dbReference>
<dbReference type="CDD" id="cd07153">
    <property type="entry name" value="Fur_like"/>
    <property type="match status" value="1"/>
</dbReference>
<dbReference type="SUPFAM" id="SSF46785">
    <property type="entry name" value="Winged helix' DNA-binding domain"/>
    <property type="match status" value="1"/>
</dbReference>
<dbReference type="GO" id="GO:0045892">
    <property type="term" value="P:negative regulation of DNA-templated transcription"/>
    <property type="evidence" value="ECO:0007669"/>
    <property type="project" value="TreeGrafter"/>
</dbReference>
<dbReference type="InterPro" id="IPR036388">
    <property type="entry name" value="WH-like_DNA-bd_sf"/>
</dbReference>
<organism evidence="9 10">
    <name type="scientific">Anaerobium acetethylicum</name>
    <dbReference type="NCBI Taxonomy" id="1619234"/>
    <lineage>
        <taxon>Bacteria</taxon>
        <taxon>Bacillati</taxon>
        <taxon>Bacillota</taxon>
        <taxon>Clostridia</taxon>
        <taxon>Lachnospirales</taxon>
        <taxon>Lachnospiraceae</taxon>
        <taxon>Anaerobium</taxon>
    </lineage>
</organism>
<dbReference type="GO" id="GO:0000976">
    <property type="term" value="F:transcription cis-regulatory region binding"/>
    <property type="evidence" value="ECO:0007669"/>
    <property type="project" value="TreeGrafter"/>
</dbReference>
<evidence type="ECO:0000313" key="9">
    <source>
        <dbReference type="EMBL" id="SCP95273.1"/>
    </source>
</evidence>
<evidence type="ECO:0000256" key="7">
    <source>
        <dbReference type="PIRSR" id="PIRSR602481-1"/>
    </source>
</evidence>
<comment type="cofactor">
    <cofactor evidence="7">
        <name>Zn(2+)</name>
        <dbReference type="ChEBI" id="CHEBI:29105"/>
    </cofactor>
    <text evidence="7">Binds 1 zinc ion per subunit.</text>
</comment>
<dbReference type="InterPro" id="IPR036390">
    <property type="entry name" value="WH_DNA-bd_sf"/>
</dbReference>
<keyword evidence="6" id="KW-0804">Transcription</keyword>
<dbReference type="RefSeq" id="WP_091229396.1">
    <property type="nucleotide sequence ID" value="NZ_FMKA01000001.1"/>
</dbReference>
<dbReference type="InterPro" id="IPR043135">
    <property type="entry name" value="Fur_C"/>
</dbReference>
<evidence type="ECO:0000256" key="8">
    <source>
        <dbReference type="PIRSR" id="PIRSR602481-2"/>
    </source>
</evidence>
<evidence type="ECO:0000256" key="1">
    <source>
        <dbReference type="ARBA" id="ARBA00007957"/>
    </source>
</evidence>
<feature type="binding site" evidence="8">
    <location>
        <position position="104"/>
    </location>
    <ligand>
        <name>Fe cation</name>
        <dbReference type="ChEBI" id="CHEBI:24875"/>
    </ligand>
</feature>
<reference evidence="9 10" key="1">
    <citation type="submission" date="2016-09" db="EMBL/GenBank/DDBJ databases">
        <authorList>
            <person name="Capua I."/>
            <person name="De Benedictis P."/>
            <person name="Joannis T."/>
            <person name="Lombin L.H."/>
            <person name="Cattoli G."/>
        </authorList>
    </citation>
    <scope>NUCLEOTIDE SEQUENCE [LARGE SCALE GENOMIC DNA]</scope>
    <source>
        <strain evidence="9 10">GluBS11</strain>
    </source>
</reference>
<evidence type="ECO:0000256" key="3">
    <source>
        <dbReference type="ARBA" id="ARBA00022833"/>
    </source>
</evidence>
<feature type="binding site" evidence="7">
    <location>
        <position position="92"/>
    </location>
    <ligand>
        <name>Zn(2+)</name>
        <dbReference type="ChEBI" id="CHEBI:29105"/>
    </ligand>
</feature>
<evidence type="ECO:0000256" key="2">
    <source>
        <dbReference type="ARBA" id="ARBA00022491"/>
    </source>
</evidence>